<evidence type="ECO:0000313" key="2">
    <source>
        <dbReference type="EMBL" id="PKI48215.1"/>
    </source>
</evidence>
<sequence length="65" mass="7384">MEKPEMQWDATSWFHGAAPGWGDLPIPRVWQVHRHPSFHQDQDPEIRANLQNKPGGLPRGSFLGA</sequence>
<dbReference type="Proteomes" id="UP000233551">
    <property type="component" value="Unassembled WGS sequence"/>
</dbReference>
<dbReference type="AlphaFoldDB" id="A0A2I0IW63"/>
<name>A0A2I0IW63_PUNGR</name>
<feature type="region of interest" description="Disordered" evidence="1">
    <location>
        <begin position="36"/>
        <end position="65"/>
    </location>
</feature>
<evidence type="ECO:0000256" key="1">
    <source>
        <dbReference type="SAM" id="MobiDB-lite"/>
    </source>
</evidence>
<accession>A0A2I0IW63</accession>
<reference evidence="2 3" key="1">
    <citation type="submission" date="2017-11" db="EMBL/GenBank/DDBJ databases">
        <title>De-novo sequencing of pomegranate (Punica granatum L.) genome.</title>
        <authorList>
            <person name="Akparov Z."/>
            <person name="Amiraslanov A."/>
            <person name="Hajiyeva S."/>
            <person name="Abbasov M."/>
            <person name="Kaur K."/>
            <person name="Hamwieh A."/>
            <person name="Solovyev V."/>
            <person name="Salamov A."/>
            <person name="Braich B."/>
            <person name="Kosarev P."/>
            <person name="Mahmoud A."/>
            <person name="Hajiyev E."/>
            <person name="Babayeva S."/>
            <person name="Izzatullayeva V."/>
            <person name="Mammadov A."/>
            <person name="Mammadov A."/>
            <person name="Sharifova S."/>
            <person name="Ojaghi J."/>
            <person name="Eynullazada K."/>
            <person name="Bayramov B."/>
            <person name="Abdulazimova A."/>
            <person name="Shahmuradov I."/>
        </authorList>
    </citation>
    <scope>NUCLEOTIDE SEQUENCE [LARGE SCALE GENOMIC DNA]</scope>
    <source>
        <strain evidence="3">cv. AG2017</strain>
        <tissue evidence="2">Leaf</tissue>
    </source>
</reference>
<evidence type="ECO:0000313" key="3">
    <source>
        <dbReference type="Proteomes" id="UP000233551"/>
    </source>
</evidence>
<organism evidence="2 3">
    <name type="scientific">Punica granatum</name>
    <name type="common">Pomegranate</name>
    <dbReference type="NCBI Taxonomy" id="22663"/>
    <lineage>
        <taxon>Eukaryota</taxon>
        <taxon>Viridiplantae</taxon>
        <taxon>Streptophyta</taxon>
        <taxon>Embryophyta</taxon>
        <taxon>Tracheophyta</taxon>
        <taxon>Spermatophyta</taxon>
        <taxon>Magnoliopsida</taxon>
        <taxon>eudicotyledons</taxon>
        <taxon>Gunneridae</taxon>
        <taxon>Pentapetalae</taxon>
        <taxon>rosids</taxon>
        <taxon>malvids</taxon>
        <taxon>Myrtales</taxon>
        <taxon>Lythraceae</taxon>
        <taxon>Punica</taxon>
    </lineage>
</organism>
<keyword evidence="3" id="KW-1185">Reference proteome</keyword>
<protein>
    <submittedName>
        <fullName evidence="2">Uncharacterized protein</fullName>
    </submittedName>
</protein>
<gene>
    <name evidence="2" type="ORF">CRG98_031402</name>
</gene>
<proteinExistence type="predicted"/>
<comment type="caution">
    <text evidence="2">The sequence shown here is derived from an EMBL/GenBank/DDBJ whole genome shotgun (WGS) entry which is preliminary data.</text>
</comment>
<dbReference type="EMBL" id="PGOL01002427">
    <property type="protein sequence ID" value="PKI48215.1"/>
    <property type="molecule type" value="Genomic_DNA"/>
</dbReference>